<organism evidence="2 3">
    <name type="scientific">Sorangium cellulosum</name>
    <name type="common">Polyangium cellulosum</name>
    <dbReference type="NCBI Taxonomy" id="56"/>
    <lineage>
        <taxon>Bacteria</taxon>
        <taxon>Pseudomonadati</taxon>
        <taxon>Myxococcota</taxon>
        <taxon>Polyangia</taxon>
        <taxon>Polyangiales</taxon>
        <taxon>Polyangiaceae</taxon>
        <taxon>Sorangium</taxon>
    </lineage>
</organism>
<dbReference type="Gene3D" id="3.30.300.90">
    <property type="entry name" value="BolA-like"/>
    <property type="match status" value="1"/>
</dbReference>
<dbReference type="AlphaFoldDB" id="A0A150SN07"/>
<evidence type="ECO:0000313" key="3">
    <source>
        <dbReference type="Proteomes" id="UP000075515"/>
    </source>
</evidence>
<proteinExistence type="inferred from homology"/>
<name>A0A150SN07_SORCE</name>
<sequence length="85" mass="8957">MPTHLTTFQGSIPDALKRAIEEKIEGSSAEVTGGGGHFNLVVTSPVFAGKSMLESQRLVYSAIAHLMAGDLAPVHAIDSLKTRVP</sequence>
<evidence type="ECO:0000256" key="1">
    <source>
        <dbReference type="RuleBase" id="RU003860"/>
    </source>
</evidence>
<dbReference type="Pfam" id="PF01722">
    <property type="entry name" value="BolA"/>
    <property type="match status" value="1"/>
</dbReference>
<dbReference type="InterPro" id="IPR036065">
    <property type="entry name" value="BolA-like_sf"/>
</dbReference>
<gene>
    <name evidence="2" type="ORF">BE18_31335</name>
</gene>
<accession>A0A150SN07</accession>
<dbReference type="InterPro" id="IPR002634">
    <property type="entry name" value="BolA"/>
</dbReference>
<protein>
    <submittedName>
        <fullName evidence="2">BolA family protein</fullName>
    </submittedName>
</protein>
<evidence type="ECO:0000313" key="2">
    <source>
        <dbReference type="EMBL" id="KYF93822.1"/>
    </source>
</evidence>
<comment type="similarity">
    <text evidence="1">Belongs to the BolA/IbaG family.</text>
</comment>
<dbReference type="Proteomes" id="UP000075515">
    <property type="component" value="Unassembled WGS sequence"/>
</dbReference>
<reference evidence="2 3" key="1">
    <citation type="submission" date="2014-02" db="EMBL/GenBank/DDBJ databases">
        <title>The small core and large imbalanced accessory genome model reveals a collaborative survival strategy of Sorangium cellulosum strains in nature.</title>
        <authorList>
            <person name="Han K."/>
            <person name="Peng R."/>
            <person name="Blom J."/>
            <person name="Li Y.-Z."/>
        </authorList>
    </citation>
    <scope>NUCLEOTIDE SEQUENCE [LARGE SCALE GENOMIC DNA]</scope>
    <source>
        <strain evidence="2 3">So0149</strain>
    </source>
</reference>
<dbReference type="EMBL" id="JEMC01001796">
    <property type="protein sequence ID" value="KYF93822.1"/>
    <property type="molecule type" value="Genomic_DNA"/>
</dbReference>
<dbReference type="SUPFAM" id="SSF82657">
    <property type="entry name" value="BolA-like"/>
    <property type="match status" value="1"/>
</dbReference>
<comment type="caution">
    <text evidence="2">The sequence shown here is derived from an EMBL/GenBank/DDBJ whole genome shotgun (WGS) entry which is preliminary data.</text>
</comment>